<protein>
    <submittedName>
        <fullName evidence="1">Uncharacterized protein</fullName>
    </submittedName>
</protein>
<dbReference type="AlphaFoldDB" id="A0AAD1BK33"/>
<gene>
    <name evidence="1" type="ORF">PI172_1448</name>
</gene>
<proteinExistence type="predicted"/>
<accession>A0AAD1BK33</accession>
<name>A0AAD1BK33_PREIN</name>
<dbReference type="EMBL" id="AP014925">
    <property type="protein sequence ID" value="BAR96176.1"/>
    <property type="molecule type" value="Genomic_DNA"/>
</dbReference>
<dbReference type="Proteomes" id="UP000067008">
    <property type="component" value="Chromosome 2"/>
</dbReference>
<evidence type="ECO:0000313" key="1">
    <source>
        <dbReference type="EMBL" id="BAR96176.1"/>
    </source>
</evidence>
<evidence type="ECO:0000313" key="2">
    <source>
        <dbReference type="Proteomes" id="UP000067008"/>
    </source>
</evidence>
<organism evidence="1 2">
    <name type="scientific">Prevotella intermedia</name>
    <dbReference type="NCBI Taxonomy" id="28131"/>
    <lineage>
        <taxon>Bacteria</taxon>
        <taxon>Pseudomonadati</taxon>
        <taxon>Bacteroidota</taxon>
        <taxon>Bacteroidia</taxon>
        <taxon>Bacteroidales</taxon>
        <taxon>Prevotellaceae</taxon>
        <taxon>Prevotella</taxon>
    </lineage>
</organism>
<sequence>MSRQKTTLNPIEAINLFLPAAPIYYLPTQMKVHLLHKP</sequence>
<reference evidence="1 2" key="1">
    <citation type="submission" date="2015-07" db="EMBL/GenBank/DDBJ databases">
        <title>Complete genome sequence of Prevotella intermedia strain 17-2.</title>
        <authorList>
            <person name="Nambu T."/>
        </authorList>
    </citation>
    <scope>NUCLEOTIDE SEQUENCE [LARGE SCALE GENOMIC DNA]</scope>
    <source>
        <strain evidence="1 2">17-2</strain>
    </source>
</reference>